<dbReference type="PROSITE" id="PS50110">
    <property type="entry name" value="RESPONSE_REGULATORY"/>
    <property type="match status" value="1"/>
</dbReference>
<dbReference type="CDD" id="cd00009">
    <property type="entry name" value="AAA"/>
    <property type="match status" value="1"/>
</dbReference>
<evidence type="ECO:0000259" key="8">
    <source>
        <dbReference type="PROSITE" id="PS50110"/>
    </source>
</evidence>
<dbReference type="Pfam" id="PF02954">
    <property type="entry name" value="HTH_8"/>
    <property type="match status" value="1"/>
</dbReference>
<dbReference type="Gene3D" id="1.10.10.60">
    <property type="entry name" value="Homeodomain-like"/>
    <property type="match status" value="1"/>
</dbReference>
<accession>A0ABV9JFC5</accession>
<dbReference type="SUPFAM" id="SSF52172">
    <property type="entry name" value="CheY-like"/>
    <property type="match status" value="1"/>
</dbReference>
<reference evidence="10" key="1">
    <citation type="journal article" date="2019" name="Int. J. Syst. Evol. Microbiol.">
        <title>The Global Catalogue of Microorganisms (GCM) 10K type strain sequencing project: providing services to taxonomists for standard genome sequencing and annotation.</title>
        <authorList>
            <consortium name="The Broad Institute Genomics Platform"/>
            <consortium name="The Broad Institute Genome Sequencing Center for Infectious Disease"/>
            <person name="Wu L."/>
            <person name="Ma J."/>
        </authorList>
    </citation>
    <scope>NUCLEOTIDE SEQUENCE [LARGE SCALE GENOMIC DNA]</scope>
    <source>
        <strain evidence="10">DT28</strain>
    </source>
</reference>
<dbReference type="Gene3D" id="3.40.50.2300">
    <property type="match status" value="1"/>
</dbReference>
<dbReference type="SMART" id="SM00448">
    <property type="entry name" value="REC"/>
    <property type="match status" value="1"/>
</dbReference>
<feature type="modified residue" description="4-aspartylphosphate" evidence="6">
    <location>
        <position position="55"/>
    </location>
</feature>
<dbReference type="PANTHER" id="PTHR32071">
    <property type="entry name" value="TRANSCRIPTIONAL REGULATORY PROTEIN"/>
    <property type="match status" value="1"/>
</dbReference>
<dbReference type="SUPFAM" id="SSF52540">
    <property type="entry name" value="P-loop containing nucleoside triphosphate hydrolases"/>
    <property type="match status" value="1"/>
</dbReference>
<keyword evidence="4" id="KW-0238">DNA-binding</keyword>
<dbReference type="InterPro" id="IPR025944">
    <property type="entry name" value="Sigma_54_int_dom_CS"/>
</dbReference>
<dbReference type="PROSITE" id="PS00688">
    <property type="entry name" value="SIGMA54_INTERACT_3"/>
    <property type="match status" value="1"/>
</dbReference>
<evidence type="ECO:0000256" key="2">
    <source>
        <dbReference type="ARBA" id="ARBA00022840"/>
    </source>
</evidence>
<dbReference type="Pfam" id="PF00158">
    <property type="entry name" value="Sigma54_activat"/>
    <property type="match status" value="1"/>
</dbReference>
<evidence type="ECO:0000256" key="4">
    <source>
        <dbReference type="ARBA" id="ARBA00023125"/>
    </source>
</evidence>
<dbReference type="InterPro" id="IPR025943">
    <property type="entry name" value="Sigma_54_int_dom_ATP-bd_2"/>
</dbReference>
<evidence type="ECO:0000313" key="10">
    <source>
        <dbReference type="Proteomes" id="UP001595962"/>
    </source>
</evidence>
<dbReference type="InterPro" id="IPR001789">
    <property type="entry name" value="Sig_transdc_resp-reg_receiver"/>
</dbReference>
<dbReference type="InterPro" id="IPR058031">
    <property type="entry name" value="AAA_lid_NorR"/>
</dbReference>
<keyword evidence="5" id="KW-0804">Transcription</keyword>
<dbReference type="PANTHER" id="PTHR32071:SF116">
    <property type="entry name" value="TRANSCRIPTIONAL REGULATORY PROTEIN GLRR"/>
    <property type="match status" value="1"/>
</dbReference>
<keyword evidence="3" id="KW-0805">Transcription regulation</keyword>
<sequence>MSHGARLLLVDDDPSLLRLMTLRLEGEGYQVTSADCAETALPLLGKNSFDVVLSDLRMPGLDGMALFDEIAKRCPGLPVVLMTAHGSIPEAVAATQRGVFGFLTKPLNNNELRDILAQAVHQSHIPSQDQWRQAIVTRSKVMEQVLEQAYRVAQRDVSVLITGASGTGKELLAKAIHQASPRAKGHFVAINCGALPEHLLESELFGHTKGAFTGAVNEHAGLFREADGGTLFLDEIGDMPMPLQVKLLRALQERQIRPVGSTKTIPINVRVLSATHRDLKQAMQEQSFREDLYYRLNVVNLQLPSLRERAEDIPLLARHVLQQSSERHGVQVNRFSDDAMQALVTAQWPGNVRQLVNVVEQCVALTSSPVISLAQVEQALSQNVSFWPTLTEAKDQFERQYLIKVLKMAEGNVTRAAELAGRNRTDLHKLMKKHELSAAQVAEQGDEVE</sequence>
<evidence type="ECO:0000313" key="9">
    <source>
        <dbReference type="EMBL" id="MFC4653430.1"/>
    </source>
</evidence>
<dbReference type="InterPro" id="IPR002197">
    <property type="entry name" value="HTH_Fis"/>
</dbReference>
<dbReference type="SUPFAM" id="SSF46689">
    <property type="entry name" value="Homeodomain-like"/>
    <property type="match status" value="1"/>
</dbReference>
<keyword evidence="6" id="KW-0597">Phosphoprotein</keyword>
<evidence type="ECO:0000256" key="6">
    <source>
        <dbReference type="PROSITE-ProRule" id="PRU00169"/>
    </source>
</evidence>
<dbReference type="EMBL" id="JBHSGB010000001">
    <property type="protein sequence ID" value="MFC4653430.1"/>
    <property type="molecule type" value="Genomic_DNA"/>
</dbReference>
<feature type="domain" description="Response regulatory" evidence="8">
    <location>
        <begin position="6"/>
        <end position="120"/>
    </location>
</feature>
<organism evidence="9 10">
    <name type="scientific">Rheinheimera marina</name>
    <dbReference type="NCBI Taxonomy" id="1774958"/>
    <lineage>
        <taxon>Bacteria</taxon>
        <taxon>Pseudomonadati</taxon>
        <taxon>Pseudomonadota</taxon>
        <taxon>Gammaproteobacteria</taxon>
        <taxon>Chromatiales</taxon>
        <taxon>Chromatiaceae</taxon>
        <taxon>Rheinheimera</taxon>
    </lineage>
</organism>
<evidence type="ECO:0000259" key="7">
    <source>
        <dbReference type="PROSITE" id="PS50045"/>
    </source>
</evidence>
<keyword evidence="1" id="KW-0547">Nucleotide-binding</keyword>
<feature type="domain" description="Sigma-54 factor interaction" evidence="7">
    <location>
        <begin position="135"/>
        <end position="364"/>
    </location>
</feature>
<keyword evidence="2" id="KW-0067">ATP-binding</keyword>
<dbReference type="InterPro" id="IPR011006">
    <property type="entry name" value="CheY-like_superfamily"/>
</dbReference>
<dbReference type="InterPro" id="IPR003593">
    <property type="entry name" value="AAA+_ATPase"/>
</dbReference>
<evidence type="ECO:0000256" key="3">
    <source>
        <dbReference type="ARBA" id="ARBA00023015"/>
    </source>
</evidence>
<dbReference type="SMART" id="SM00382">
    <property type="entry name" value="AAA"/>
    <property type="match status" value="1"/>
</dbReference>
<dbReference type="Gene3D" id="3.40.50.300">
    <property type="entry name" value="P-loop containing nucleotide triphosphate hydrolases"/>
    <property type="match status" value="1"/>
</dbReference>
<dbReference type="Pfam" id="PF00072">
    <property type="entry name" value="Response_reg"/>
    <property type="match status" value="1"/>
</dbReference>
<dbReference type="Gene3D" id="1.10.8.60">
    <property type="match status" value="1"/>
</dbReference>
<comment type="caution">
    <text evidence="9">The sequence shown here is derived from an EMBL/GenBank/DDBJ whole genome shotgun (WGS) entry which is preliminary data.</text>
</comment>
<evidence type="ECO:0000256" key="1">
    <source>
        <dbReference type="ARBA" id="ARBA00022741"/>
    </source>
</evidence>
<gene>
    <name evidence="9" type="ORF">ACFO3I_00185</name>
</gene>
<dbReference type="PROSITE" id="PS50045">
    <property type="entry name" value="SIGMA54_INTERACT_4"/>
    <property type="match status" value="1"/>
</dbReference>
<evidence type="ECO:0000256" key="5">
    <source>
        <dbReference type="ARBA" id="ARBA00023163"/>
    </source>
</evidence>
<dbReference type="Pfam" id="PF25601">
    <property type="entry name" value="AAA_lid_14"/>
    <property type="match status" value="1"/>
</dbReference>
<keyword evidence="10" id="KW-1185">Reference proteome</keyword>
<dbReference type="InterPro" id="IPR027417">
    <property type="entry name" value="P-loop_NTPase"/>
</dbReference>
<dbReference type="Proteomes" id="UP001595962">
    <property type="component" value="Unassembled WGS sequence"/>
</dbReference>
<name>A0ABV9JFC5_9GAMM</name>
<dbReference type="InterPro" id="IPR009057">
    <property type="entry name" value="Homeodomain-like_sf"/>
</dbReference>
<dbReference type="PRINTS" id="PR01590">
    <property type="entry name" value="HTHFIS"/>
</dbReference>
<proteinExistence type="predicted"/>
<protein>
    <submittedName>
        <fullName evidence="9">Sigma 54-interacting transcriptional regulator</fullName>
    </submittedName>
</protein>
<dbReference type="InterPro" id="IPR002078">
    <property type="entry name" value="Sigma_54_int"/>
</dbReference>
<dbReference type="PROSITE" id="PS00676">
    <property type="entry name" value="SIGMA54_INTERACT_2"/>
    <property type="match status" value="1"/>
</dbReference>
<dbReference type="RefSeq" id="WP_377330723.1">
    <property type="nucleotide sequence ID" value="NZ_JBHSGB010000001.1"/>
</dbReference>